<evidence type="ECO:0000256" key="1">
    <source>
        <dbReference type="ARBA" id="ARBA00004141"/>
    </source>
</evidence>
<dbReference type="GO" id="GO:0022857">
    <property type="term" value="F:transmembrane transporter activity"/>
    <property type="evidence" value="ECO:0007669"/>
    <property type="project" value="InterPro"/>
</dbReference>
<dbReference type="Proteomes" id="UP001152798">
    <property type="component" value="Chromosome 3"/>
</dbReference>
<dbReference type="InterPro" id="IPR011701">
    <property type="entry name" value="MFS"/>
</dbReference>
<organism evidence="6 7">
    <name type="scientific">Nezara viridula</name>
    <name type="common">Southern green stink bug</name>
    <name type="synonym">Cimex viridulus</name>
    <dbReference type="NCBI Taxonomy" id="85310"/>
    <lineage>
        <taxon>Eukaryota</taxon>
        <taxon>Metazoa</taxon>
        <taxon>Ecdysozoa</taxon>
        <taxon>Arthropoda</taxon>
        <taxon>Hexapoda</taxon>
        <taxon>Insecta</taxon>
        <taxon>Pterygota</taxon>
        <taxon>Neoptera</taxon>
        <taxon>Paraneoptera</taxon>
        <taxon>Hemiptera</taxon>
        <taxon>Heteroptera</taxon>
        <taxon>Panheteroptera</taxon>
        <taxon>Pentatomomorpha</taxon>
        <taxon>Pentatomoidea</taxon>
        <taxon>Pentatomidae</taxon>
        <taxon>Pentatominae</taxon>
        <taxon>Nezara</taxon>
    </lineage>
</organism>
<keyword evidence="7" id="KW-1185">Reference proteome</keyword>
<proteinExistence type="predicted"/>
<feature type="transmembrane region" description="Helical" evidence="5">
    <location>
        <begin position="94"/>
        <end position="115"/>
    </location>
</feature>
<accession>A0A9P0ECX1</accession>
<sequence length="481" mass="53414">MTHLMDSTGTKRSKSLCLSLNLQVSENDSEAENLFVGDLTNRTLKTKGADRRRWLVLTIYGLAAVAQVVIWNTWSPIASSALYAYPSWNSSTIALLNNWGCITFLIFIVPCCWFLNTKGLKPSFTLSTAMSTIGTGIRLLPVEESYFTIIAHLGAIFNAVGGVSLSPAILLLSSTWFPPNERTTATGIGTTMSSFGIAVSYIIGPSIVSETTETETSVEEIFRHRRNIKREITFLCLIGFVTELLLLFLVVFFFPERPSQPPSRSSILKNLQPAEGMLSALKELTKKCNFWTLALSASMLSGITGPWLSLLTIIFDNTGITQNETASLGFWTIVCSCCLALSVSKVSDFCPRRIRYILLVLVAMGDVMFFWILLMTTHKVRYVRETLALAVITGLSLVWAAPPLFYEFGAEITYPISEGIIGGSMMALNNAVACCVYLQLYIFPHMNVAWMNYALAYFGLFSFILLLFVKDEYNRLDVDRG</sequence>
<feature type="transmembrane region" description="Helical" evidence="5">
    <location>
        <begin position="450"/>
        <end position="469"/>
    </location>
</feature>
<dbReference type="PANTHER" id="PTHR10924">
    <property type="entry name" value="MAJOR FACILITATOR SUPERFAMILY PROTEIN-RELATED"/>
    <property type="match status" value="1"/>
</dbReference>
<evidence type="ECO:0000256" key="3">
    <source>
        <dbReference type="ARBA" id="ARBA00022989"/>
    </source>
</evidence>
<keyword evidence="3 5" id="KW-1133">Transmembrane helix</keyword>
<feature type="transmembrane region" description="Helical" evidence="5">
    <location>
        <begin position="386"/>
        <end position="406"/>
    </location>
</feature>
<dbReference type="Gene3D" id="1.20.1250.20">
    <property type="entry name" value="MFS general substrate transporter like domains"/>
    <property type="match status" value="2"/>
</dbReference>
<dbReference type="OrthoDB" id="8190074at2759"/>
<evidence type="ECO:0000256" key="5">
    <source>
        <dbReference type="SAM" id="Phobius"/>
    </source>
</evidence>
<feature type="transmembrane region" description="Helical" evidence="5">
    <location>
        <begin position="426"/>
        <end position="443"/>
    </location>
</feature>
<feature type="transmembrane region" description="Helical" evidence="5">
    <location>
        <begin position="326"/>
        <end position="344"/>
    </location>
</feature>
<dbReference type="Pfam" id="PF07690">
    <property type="entry name" value="MFS_1"/>
    <property type="match status" value="1"/>
</dbReference>
<keyword evidence="2 5" id="KW-0812">Transmembrane</keyword>
<feature type="transmembrane region" description="Helical" evidence="5">
    <location>
        <begin position="290"/>
        <end position="314"/>
    </location>
</feature>
<comment type="subcellular location">
    <subcellularLocation>
        <location evidence="1">Membrane</location>
        <topology evidence="1">Multi-pass membrane protein</topology>
    </subcellularLocation>
</comment>
<evidence type="ECO:0000313" key="7">
    <source>
        <dbReference type="Proteomes" id="UP001152798"/>
    </source>
</evidence>
<feature type="transmembrane region" description="Helical" evidence="5">
    <location>
        <begin position="146"/>
        <end position="172"/>
    </location>
</feature>
<gene>
    <name evidence="6" type="ORF">NEZAVI_LOCUS5422</name>
</gene>
<dbReference type="EMBL" id="OV725079">
    <property type="protein sequence ID" value="CAH1395090.1"/>
    <property type="molecule type" value="Genomic_DNA"/>
</dbReference>
<keyword evidence="4 5" id="KW-0472">Membrane</keyword>
<feature type="transmembrane region" description="Helical" evidence="5">
    <location>
        <begin position="232"/>
        <end position="254"/>
    </location>
</feature>
<evidence type="ECO:0000256" key="2">
    <source>
        <dbReference type="ARBA" id="ARBA00022692"/>
    </source>
</evidence>
<evidence type="ECO:0000256" key="4">
    <source>
        <dbReference type="ARBA" id="ARBA00023136"/>
    </source>
</evidence>
<name>A0A9P0ECX1_NEZVI</name>
<evidence type="ECO:0000313" key="6">
    <source>
        <dbReference type="EMBL" id="CAH1395090.1"/>
    </source>
</evidence>
<dbReference type="AlphaFoldDB" id="A0A9P0ECX1"/>
<dbReference type="SUPFAM" id="SSF103473">
    <property type="entry name" value="MFS general substrate transporter"/>
    <property type="match status" value="1"/>
</dbReference>
<dbReference type="GO" id="GO:0016020">
    <property type="term" value="C:membrane"/>
    <property type="evidence" value="ECO:0007669"/>
    <property type="project" value="UniProtKB-SubCell"/>
</dbReference>
<feature type="transmembrane region" description="Helical" evidence="5">
    <location>
        <begin position="356"/>
        <end position="374"/>
    </location>
</feature>
<dbReference type="PANTHER" id="PTHR10924:SF27">
    <property type="entry name" value="SOLUTE CARRIER FAMILY 49 MEMBER 4"/>
    <property type="match status" value="1"/>
</dbReference>
<dbReference type="InterPro" id="IPR049680">
    <property type="entry name" value="FLVCR1-2_SLC49-like"/>
</dbReference>
<protein>
    <submittedName>
        <fullName evidence="6">Uncharacterized protein</fullName>
    </submittedName>
</protein>
<feature type="transmembrane region" description="Helical" evidence="5">
    <location>
        <begin position="54"/>
        <end position="74"/>
    </location>
</feature>
<dbReference type="InterPro" id="IPR036259">
    <property type="entry name" value="MFS_trans_sf"/>
</dbReference>
<reference evidence="6" key="1">
    <citation type="submission" date="2022-01" db="EMBL/GenBank/DDBJ databases">
        <authorList>
            <person name="King R."/>
        </authorList>
    </citation>
    <scope>NUCLEOTIDE SEQUENCE</scope>
</reference>